<dbReference type="Gene3D" id="1.10.443.10">
    <property type="entry name" value="Intergrase catalytic core"/>
    <property type="match status" value="1"/>
</dbReference>
<dbReference type="EMBL" id="JH159152">
    <property type="protein sequence ID" value="EGZ23333.1"/>
    <property type="molecule type" value="Genomic_DNA"/>
</dbReference>
<dbReference type="AlphaFoldDB" id="G4YZX0"/>
<dbReference type="GeneID" id="20650767"/>
<dbReference type="GO" id="GO:0006310">
    <property type="term" value="P:DNA recombination"/>
    <property type="evidence" value="ECO:0007669"/>
    <property type="project" value="UniProtKB-KW"/>
</dbReference>
<proteinExistence type="predicted"/>
<dbReference type="InterPro" id="IPR013762">
    <property type="entry name" value="Integrase-like_cat_sf"/>
</dbReference>
<evidence type="ECO:0000313" key="2">
    <source>
        <dbReference type="EMBL" id="EGZ23333.1"/>
    </source>
</evidence>
<evidence type="ECO:0000256" key="1">
    <source>
        <dbReference type="ARBA" id="ARBA00023172"/>
    </source>
</evidence>
<evidence type="ECO:0000313" key="3">
    <source>
        <dbReference type="Proteomes" id="UP000002640"/>
    </source>
</evidence>
<dbReference type="SMR" id="G4YZX0"/>
<organism evidence="2 3">
    <name type="scientific">Phytophthora sojae (strain P6497)</name>
    <name type="common">Soybean stem and root rot agent</name>
    <name type="synonym">Phytophthora megasperma f. sp. glycines</name>
    <dbReference type="NCBI Taxonomy" id="1094619"/>
    <lineage>
        <taxon>Eukaryota</taxon>
        <taxon>Sar</taxon>
        <taxon>Stramenopiles</taxon>
        <taxon>Oomycota</taxon>
        <taxon>Peronosporomycetes</taxon>
        <taxon>Peronosporales</taxon>
        <taxon>Peronosporaceae</taxon>
        <taxon>Phytophthora</taxon>
    </lineage>
</organism>
<dbReference type="GO" id="GO:0015074">
    <property type="term" value="P:DNA integration"/>
    <property type="evidence" value="ECO:0007669"/>
    <property type="project" value="InterPro"/>
</dbReference>
<dbReference type="InterPro" id="IPR011010">
    <property type="entry name" value="DNA_brk_join_enz"/>
</dbReference>
<dbReference type="KEGG" id="psoj:PHYSODRAFT_381718"/>
<gene>
    <name evidence="2" type="ORF">PHYSODRAFT_381718</name>
</gene>
<name>G4YZX0_PHYSP</name>
<keyword evidence="3" id="KW-1185">Reference proteome</keyword>
<feature type="non-terminal residue" evidence="2">
    <location>
        <position position="72"/>
    </location>
</feature>
<protein>
    <recommendedName>
        <fullName evidence="4">Tyr recombinase domain-containing protein</fullName>
    </recommendedName>
</protein>
<sequence>DVNQRIKMAANSAGQDPSRFSTHSFRIGGTTALFAAGIDSLTIKLFGRWKSSAFERYTRIDDQVTSTMTRQM</sequence>
<dbReference type="Proteomes" id="UP000002640">
    <property type="component" value="Unassembled WGS sequence"/>
</dbReference>
<feature type="non-terminal residue" evidence="2">
    <location>
        <position position="1"/>
    </location>
</feature>
<dbReference type="PANTHER" id="PTHR34605:SF4">
    <property type="entry name" value="DNA ADENINE METHYLTRANSFERASE"/>
    <property type="match status" value="1"/>
</dbReference>
<accession>G4YZX0</accession>
<keyword evidence="1" id="KW-0233">DNA recombination</keyword>
<dbReference type="InterPro" id="IPR052925">
    <property type="entry name" value="Phage_Integrase-like_Recomb"/>
</dbReference>
<evidence type="ECO:0008006" key="4">
    <source>
        <dbReference type="Google" id="ProtNLM"/>
    </source>
</evidence>
<reference evidence="2 3" key="1">
    <citation type="journal article" date="2006" name="Science">
        <title>Phytophthora genome sequences uncover evolutionary origins and mechanisms of pathogenesis.</title>
        <authorList>
            <person name="Tyler B.M."/>
            <person name="Tripathy S."/>
            <person name="Zhang X."/>
            <person name="Dehal P."/>
            <person name="Jiang R.H."/>
            <person name="Aerts A."/>
            <person name="Arredondo F.D."/>
            <person name="Baxter L."/>
            <person name="Bensasson D."/>
            <person name="Beynon J.L."/>
            <person name="Chapman J."/>
            <person name="Damasceno C.M."/>
            <person name="Dorrance A.E."/>
            <person name="Dou D."/>
            <person name="Dickerman A.W."/>
            <person name="Dubchak I.L."/>
            <person name="Garbelotto M."/>
            <person name="Gijzen M."/>
            <person name="Gordon S.G."/>
            <person name="Govers F."/>
            <person name="Grunwald N.J."/>
            <person name="Huang W."/>
            <person name="Ivors K.L."/>
            <person name="Jones R.W."/>
            <person name="Kamoun S."/>
            <person name="Krampis K."/>
            <person name="Lamour K.H."/>
            <person name="Lee M.K."/>
            <person name="McDonald W.H."/>
            <person name="Medina M."/>
            <person name="Meijer H.J."/>
            <person name="Nordberg E.K."/>
            <person name="Maclean D.J."/>
            <person name="Ospina-Giraldo M.D."/>
            <person name="Morris P.F."/>
            <person name="Phuntumart V."/>
            <person name="Putnam N.H."/>
            <person name="Rash S."/>
            <person name="Rose J.K."/>
            <person name="Sakihama Y."/>
            <person name="Salamov A.A."/>
            <person name="Savidor A."/>
            <person name="Scheuring C.F."/>
            <person name="Smith B.M."/>
            <person name="Sobral B.W."/>
            <person name="Terry A."/>
            <person name="Torto-Alalibo T.A."/>
            <person name="Win J."/>
            <person name="Xu Z."/>
            <person name="Zhang H."/>
            <person name="Grigoriev I.V."/>
            <person name="Rokhsar D.S."/>
            <person name="Boore J.L."/>
        </authorList>
    </citation>
    <scope>NUCLEOTIDE SEQUENCE [LARGE SCALE GENOMIC DNA]</scope>
    <source>
        <strain evidence="2 3">P6497</strain>
    </source>
</reference>
<dbReference type="GO" id="GO:0003677">
    <property type="term" value="F:DNA binding"/>
    <property type="evidence" value="ECO:0007669"/>
    <property type="project" value="InterPro"/>
</dbReference>
<dbReference type="InParanoid" id="G4YZX0"/>
<dbReference type="RefSeq" id="XP_009518621.1">
    <property type="nucleotide sequence ID" value="XM_009520326.1"/>
</dbReference>
<dbReference type="PANTHER" id="PTHR34605">
    <property type="entry name" value="PHAGE_INTEGRASE DOMAIN-CONTAINING PROTEIN"/>
    <property type="match status" value="1"/>
</dbReference>
<dbReference type="SUPFAM" id="SSF56349">
    <property type="entry name" value="DNA breaking-rejoining enzymes"/>
    <property type="match status" value="1"/>
</dbReference>